<feature type="compositionally biased region" description="Low complexity" evidence="1">
    <location>
        <begin position="257"/>
        <end position="303"/>
    </location>
</feature>
<feature type="region of interest" description="Disordered" evidence="1">
    <location>
        <begin position="1"/>
        <end position="38"/>
    </location>
</feature>
<gene>
    <name evidence="2" type="ORF">N0V83_007228</name>
</gene>
<keyword evidence="3" id="KW-1185">Reference proteome</keyword>
<feature type="compositionally biased region" description="Basic and acidic residues" evidence="1">
    <location>
        <begin position="381"/>
        <end position="414"/>
    </location>
</feature>
<dbReference type="AlphaFoldDB" id="A0A9W8Y501"/>
<organism evidence="2 3">
    <name type="scientific">Neocucurbitaria cava</name>
    <dbReference type="NCBI Taxonomy" id="798079"/>
    <lineage>
        <taxon>Eukaryota</taxon>
        <taxon>Fungi</taxon>
        <taxon>Dikarya</taxon>
        <taxon>Ascomycota</taxon>
        <taxon>Pezizomycotina</taxon>
        <taxon>Dothideomycetes</taxon>
        <taxon>Pleosporomycetidae</taxon>
        <taxon>Pleosporales</taxon>
        <taxon>Pleosporineae</taxon>
        <taxon>Cucurbitariaceae</taxon>
        <taxon>Neocucurbitaria</taxon>
    </lineage>
</organism>
<evidence type="ECO:0000313" key="3">
    <source>
        <dbReference type="Proteomes" id="UP001140560"/>
    </source>
</evidence>
<accession>A0A9W8Y501</accession>
<proteinExistence type="predicted"/>
<dbReference type="EMBL" id="JAPEUY010000012">
    <property type="protein sequence ID" value="KAJ4367643.1"/>
    <property type="molecule type" value="Genomic_DNA"/>
</dbReference>
<feature type="compositionally biased region" description="Polar residues" evidence="1">
    <location>
        <begin position="15"/>
        <end position="34"/>
    </location>
</feature>
<name>A0A9W8Y501_9PLEO</name>
<sequence>MVLEDVDKSARDSFTDNPYPSENDSHASPSSSSGVRFDPSSLPQPLPIIGTFMGFSDGAVRFKTDLTIQYAERKLGRQLDPDESQALAYHMYKLEQTKSYYAAAGATAGTWRWYSTMAKMRYPFYQPKLENIDPNKFAFIRGPMAQFARHTWRFSLYALVAGQVGNVIGQFIAQPIAAMNVSKDPKLEQFAIELKAAGEADNQRNAQQGREIENRRREFQEQVRNREGAGPSPQARWGRQAPKQSEDAGDDMSPTAGNESWESKSGSSESWEGFSNNTSAPPQQRQQSRSLPPRQSTPSSSLPFDDDDASPTGGLFSDEVSKTQAQARPGESTWDRLRRGGAPAPLQRPQQPSHRAEPERKEQKDGSILGDSYTFVEDDEERKRERERAQQEFDARLERERQGKDFSSDEGKRW</sequence>
<feature type="region of interest" description="Disordered" evidence="1">
    <location>
        <begin position="221"/>
        <end position="414"/>
    </location>
</feature>
<feature type="compositionally biased region" description="Basic and acidic residues" evidence="1">
    <location>
        <begin position="1"/>
        <end position="14"/>
    </location>
</feature>
<dbReference type="OrthoDB" id="4204700at2759"/>
<evidence type="ECO:0000313" key="2">
    <source>
        <dbReference type="EMBL" id="KAJ4367643.1"/>
    </source>
</evidence>
<feature type="compositionally biased region" description="Basic and acidic residues" evidence="1">
    <location>
        <begin position="354"/>
        <end position="365"/>
    </location>
</feature>
<dbReference type="Proteomes" id="UP001140560">
    <property type="component" value="Unassembled WGS sequence"/>
</dbReference>
<reference evidence="2" key="1">
    <citation type="submission" date="2022-10" db="EMBL/GenBank/DDBJ databases">
        <title>Tapping the CABI collections for fungal endophytes: first genome assemblies for Collariella, Neodidymelliopsis, Ascochyta clinopodiicola, Didymella pomorum, Didymosphaeria variabile, Neocosmospora piperis and Neocucurbitaria cava.</title>
        <authorList>
            <person name="Hill R."/>
        </authorList>
    </citation>
    <scope>NUCLEOTIDE SEQUENCE</scope>
    <source>
        <strain evidence="2">IMI 356814</strain>
    </source>
</reference>
<evidence type="ECO:0000256" key="1">
    <source>
        <dbReference type="SAM" id="MobiDB-lite"/>
    </source>
</evidence>
<protein>
    <submittedName>
        <fullName evidence="2">Uncharacterized protein</fullName>
    </submittedName>
</protein>
<comment type="caution">
    <text evidence="2">The sequence shown here is derived from an EMBL/GenBank/DDBJ whole genome shotgun (WGS) entry which is preliminary data.</text>
</comment>